<dbReference type="RefSeq" id="WP_087920009.1">
    <property type="nucleotide sequence ID" value="NZ_CP021780.1"/>
</dbReference>
<proteinExistence type="predicted"/>
<evidence type="ECO:0000313" key="2">
    <source>
        <dbReference type="Proteomes" id="UP000249890"/>
    </source>
</evidence>
<dbReference type="EMBL" id="CP021780">
    <property type="protein sequence ID" value="ASA26050.1"/>
    <property type="molecule type" value="Genomic_DNA"/>
</dbReference>
<dbReference type="PROSITE" id="PS51257">
    <property type="entry name" value="PROKAR_LIPOPROTEIN"/>
    <property type="match status" value="1"/>
</dbReference>
<gene>
    <name evidence="1" type="ORF">B9T62_38285</name>
</gene>
<keyword evidence="2" id="KW-1185">Reference proteome</keyword>
<protein>
    <recommendedName>
        <fullName evidence="3">Lipoprotein</fullName>
    </recommendedName>
</protein>
<name>A0A2Z2KQF9_9BACL</name>
<dbReference type="AlphaFoldDB" id="A0A2Z2KQF9"/>
<reference evidence="1 2" key="1">
    <citation type="submission" date="2017-06" db="EMBL/GenBank/DDBJ databases">
        <title>Complete genome sequence of Paenibacillus donghaensis KCTC 13049T isolated from East Sea sediment, South Korea.</title>
        <authorList>
            <person name="Jung B.K."/>
            <person name="Hong S.-J."/>
            <person name="Shin J.-H."/>
        </authorList>
    </citation>
    <scope>NUCLEOTIDE SEQUENCE [LARGE SCALE GENOMIC DNA]</scope>
    <source>
        <strain evidence="1 2">KCTC 13049</strain>
    </source>
</reference>
<organism evidence="1 2">
    <name type="scientific">Paenibacillus donghaensis</name>
    <dbReference type="NCBI Taxonomy" id="414771"/>
    <lineage>
        <taxon>Bacteria</taxon>
        <taxon>Bacillati</taxon>
        <taxon>Bacillota</taxon>
        <taxon>Bacilli</taxon>
        <taxon>Bacillales</taxon>
        <taxon>Paenibacillaceae</taxon>
        <taxon>Paenibacillus</taxon>
    </lineage>
</organism>
<evidence type="ECO:0000313" key="1">
    <source>
        <dbReference type="EMBL" id="ASA26050.1"/>
    </source>
</evidence>
<accession>A0A2Z2KQF9</accession>
<dbReference type="OrthoDB" id="2614520at2"/>
<dbReference type="Proteomes" id="UP000249890">
    <property type="component" value="Chromosome"/>
</dbReference>
<evidence type="ECO:0008006" key="3">
    <source>
        <dbReference type="Google" id="ProtNLM"/>
    </source>
</evidence>
<sequence>MRIRRWSTVLLFGILTALLLTGCDLKMMYAGSSTKGHIKASYKLFTGTDQKSIQLESGDILTIDYKSEVDKGELSMKLFSPENELLQELPVNEEGNLQLEAEQDGKYKLKIHGDQAKGSFEVSLAKVKENDSDADK</sequence>
<dbReference type="KEGG" id="pdh:B9T62_38285"/>